<sequence length="461" mass="48555">MKLDIAVPVPADLETDGSLAPAAGFELDPSLLQQTGAALATQHSQLMADTDVFGLYRDGPPSGSAPARGGDPDQQRPLFFQPQLDQNFSPSQQTEPEDRSSVFDQFWNQLGADIPDQPTFNTEPDTVPDLQLDPSTFGQMPDQDQSADGAAQGPQERIASPTFFAPYPRQSRYPQRSTGYYNTPSRSPVAPGRWGTSGGWSANSASWPHGGRSGRTHRTAYPAPWRGPGRGPTGASGWPWPALATESRGRPRQVPSSGVYLVQQSGQWPRPAGYPLYSQWYRPAVVPLPGGGAGGGGWWSAGRFVRPATAMATSEESAGAGSPPLSADWPWPAVSMLGGRDALVVTGLGRSSGAMARAGGQHGWPPVAMATAGGSRTGGGYSRASTGGFDLIFEDGMFHTGPMALSRSPEEYVPPPKKPKKPSSKSGEAATEDELEDVDTPAESGSEAEEGAFEGSGAEEE</sequence>
<dbReference type="OrthoDB" id="6404832at2759"/>
<feature type="compositionally biased region" description="Polar residues" evidence="1">
    <location>
        <begin position="133"/>
        <end position="146"/>
    </location>
</feature>
<organism evidence="2 3">
    <name type="scientific">Amphibalanus amphitrite</name>
    <name type="common">Striped barnacle</name>
    <name type="synonym">Balanus amphitrite</name>
    <dbReference type="NCBI Taxonomy" id="1232801"/>
    <lineage>
        <taxon>Eukaryota</taxon>
        <taxon>Metazoa</taxon>
        <taxon>Ecdysozoa</taxon>
        <taxon>Arthropoda</taxon>
        <taxon>Crustacea</taxon>
        <taxon>Multicrustacea</taxon>
        <taxon>Cirripedia</taxon>
        <taxon>Thoracica</taxon>
        <taxon>Thoracicalcarea</taxon>
        <taxon>Balanomorpha</taxon>
        <taxon>Balanoidea</taxon>
        <taxon>Balanidae</taxon>
        <taxon>Amphibalaninae</taxon>
        <taxon>Amphibalanus</taxon>
    </lineage>
</organism>
<dbReference type="AlphaFoldDB" id="A0A6A4VU44"/>
<dbReference type="EMBL" id="VIIS01001557">
    <property type="protein sequence ID" value="KAF0296469.1"/>
    <property type="molecule type" value="Genomic_DNA"/>
</dbReference>
<feature type="region of interest" description="Disordered" evidence="1">
    <location>
        <begin position="55"/>
        <end position="78"/>
    </location>
</feature>
<evidence type="ECO:0000313" key="2">
    <source>
        <dbReference type="EMBL" id="KAF0296469.1"/>
    </source>
</evidence>
<protein>
    <submittedName>
        <fullName evidence="2">Uncharacterized protein</fullName>
    </submittedName>
</protein>
<proteinExistence type="predicted"/>
<reference evidence="2 3" key="1">
    <citation type="submission" date="2019-07" db="EMBL/GenBank/DDBJ databases">
        <title>Draft genome assembly of a fouling barnacle, Amphibalanus amphitrite (Darwin, 1854): The first reference genome for Thecostraca.</title>
        <authorList>
            <person name="Kim W."/>
        </authorList>
    </citation>
    <scope>NUCLEOTIDE SEQUENCE [LARGE SCALE GENOMIC DNA]</scope>
    <source>
        <strain evidence="2">SNU_AA5</strain>
        <tissue evidence="2">Soma without cirri and trophi</tissue>
    </source>
</reference>
<feature type="compositionally biased region" description="Polar residues" evidence="1">
    <location>
        <begin position="172"/>
        <end position="186"/>
    </location>
</feature>
<name>A0A6A4VU44_AMPAM</name>
<evidence type="ECO:0000313" key="3">
    <source>
        <dbReference type="Proteomes" id="UP000440578"/>
    </source>
</evidence>
<dbReference type="Proteomes" id="UP000440578">
    <property type="component" value="Unassembled WGS sequence"/>
</dbReference>
<feature type="region of interest" description="Disordered" evidence="1">
    <location>
        <begin position="400"/>
        <end position="461"/>
    </location>
</feature>
<feature type="region of interest" description="Disordered" evidence="1">
    <location>
        <begin position="111"/>
        <end position="189"/>
    </location>
</feature>
<feature type="compositionally biased region" description="Acidic residues" evidence="1">
    <location>
        <begin position="430"/>
        <end position="461"/>
    </location>
</feature>
<comment type="caution">
    <text evidence="2">The sequence shown here is derived from an EMBL/GenBank/DDBJ whole genome shotgun (WGS) entry which is preliminary data.</text>
</comment>
<accession>A0A6A4VU44</accession>
<feature type="compositionally biased region" description="Low complexity" evidence="1">
    <location>
        <begin position="58"/>
        <end position="69"/>
    </location>
</feature>
<gene>
    <name evidence="2" type="ORF">FJT64_006091</name>
</gene>
<keyword evidence="3" id="KW-1185">Reference proteome</keyword>
<evidence type="ECO:0000256" key="1">
    <source>
        <dbReference type="SAM" id="MobiDB-lite"/>
    </source>
</evidence>